<dbReference type="Proteomes" id="UP000502608">
    <property type="component" value="Chromosome"/>
</dbReference>
<keyword evidence="6" id="KW-0408">Iron</keyword>
<evidence type="ECO:0000256" key="4">
    <source>
        <dbReference type="ARBA" id="ARBA00022496"/>
    </source>
</evidence>
<keyword evidence="2 11" id="KW-0813">Transport</keyword>
<evidence type="ECO:0000256" key="8">
    <source>
        <dbReference type="ARBA" id="ARBA00023077"/>
    </source>
</evidence>
<keyword evidence="17" id="KW-0675">Receptor</keyword>
<keyword evidence="5 11" id="KW-0812">Transmembrane</keyword>
<evidence type="ECO:0000256" key="1">
    <source>
        <dbReference type="ARBA" id="ARBA00004571"/>
    </source>
</evidence>
<feature type="signal peptide" evidence="14">
    <location>
        <begin position="1"/>
        <end position="23"/>
    </location>
</feature>
<evidence type="ECO:0000313" key="18">
    <source>
        <dbReference type="Proteomes" id="UP000502608"/>
    </source>
</evidence>
<dbReference type="InterPro" id="IPR036942">
    <property type="entry name" value="Beta-barrel_TonB_sf"/>
</dbReference>
<keyword evidence="3 11" id="KW-1134">Transmembrane beta strand</keyword>
<keyword evidence="8 12" id="KW-0798">TonB box</keyword>
<dbReference type="GO" id="GO:0006826">
    <property type="term" value="P:iron ion transport"/>
    <property type="evidence" value="ECO:0007669"/>
    <property type="project" value="UniProtKB-KW"/>
</dbReference>
<comment type="subcellular location">
    <subcellularLocation>
        <location evidence="1 11">Cell outer membrane</location>
        <topology evidence="1 11">Multi-pass membrane protein</topology>
    </subcellularLocation>
</comment>
<evidence type="ECO:0000256" key="3">
    <source>
        <dbReference type="ARBA" id="ARBA00022452"/>
    </source>
</evidence>
<evidence type="ECO:0000256" key="10">
    <source>
        <dbReference type="ARBA" id="ARBA00023237"/>
    </source>
</evidence>
<evidence type="ECO:0000256" key="12">
    <source>
        <dbReference type="RuleBase" id="RU003357"/>
    </source>
</evidence>
<evidence type="ECO:0000256" key="7">
    <source>
        <dbReference type="ARBA" id="ARBA00023065"/>
    </source>
</evidence>
<keyword evidence="4" id="KW-0410">Iron transport</keyword>
<protein>
    <submittedName>
        <fullName evidence="17">TonB-dependent receptor</fullName>
    </submittedName>
</protein>
<gene>
    <name evidence="17" type="ORF">HBH39_16100</name>
</gene>
<keyword evidence="9 11" id="KW-0472">Membrane</keyword>
<feature type="chain" id="PRO_5026080506" evidence="14">
    <location>
        <begin position="24"/>
        <end position="727"/>
    </location>
</feature>
<dbReference type="PANTHER" id="PTHR32552:SF81">
    <property type="entry name" value="TONB-DEPENDENT OUTER MEMBRANE RECEPTOR"/>
    <property type="match status" value="1"/>
</dbReference>
<keyword evidence="7" id="KW-0406">Ion transport</keyword>
<evidence type="ECO:0000256" key="9">
    <source>
        <dbReference type="ARBA" id="ARBA00023136"/>
    </source>
</evidence>
<proteinExistence type="inferred from homology"/>
<evidence type="ECO:0000256" key="13">
    <source>
        <dbReference type="SAM" id="MobiDB-lite"/>
    </source>
</evidence>
<dbReference type="SUPFAM" id="SSF56935">
    <property type="entry name" value="Porins"/>
    <property type="match status" value="1"/>
</dbReference>
<evidence type="ECO:0000313" key="17">
    <source>
        <dbReference type="EMBL" id="QIR15820.1"/>
    </source>
</evidence>
<dbReference type="AlphaFoldDB" id="A0A6G9QMK1"/>
<dbReference type="InterPro" id="IPR012910">
    <property type="entry name" value="Plug_dom"/>
</dbReference>
<comment type="similarity">
    <text evidence="11 12">Belongs to the TonB-dependent receptor family.</text>
</comment>
<evidence type="ECO:0000259" key="16">
    <source>
        <dbReference type="Pfam" id="PF07715"/>
    </source>
</evidence>
<name>A0A6G9QMK1_9GAMM</name>
<feature type="region of interest" description="Disordered" evidence="13">
    <location>
        <begin position="89"/>
        <end position="108"/>
    </location>
</feature>
<dbReference type="GO" id="GO:0009279">
    <property type="term" value="C:cell outer membrane"/>
    <property type="evidence" value="ECO:0007669"/>
    <property type="project" value="UniProtKB-SubCell"/>
</dbReference>
<dbReference type="RefSeq" id="WP_167679676.1">
    <property type="nucleotide sequence ID" value="NZ_CP050313.1"/>
</dbReference>
<keyword evidence="10 11" id="KW-0998">Cell outer membrane</keyword>
<evidence type="ECO:0000256" key="14">
    <source>
        <dbReference type="SAM" id="SignalP"/>
    </source>
</evidence>
<keyword evidence="14" id="KW-0732">Signal</keyword>
<feature type="domain" description="TonB-dependent receptor-like beta-barrel" evidence="15">
    <location>
        <begin position="293"/>
        <end position="690"/>
    </location>
</feature>
<evidence type="ECO:0000256" key="11">
    <source>
        <dbReference type="PROSITE-ProRule" id="PRU01360"/>
    </source>
</evidence>
<organism evidence="17 18">
    <name type="scientific">Shewanella aestuarii</name>
    <dbReference type="NCBI Taxonomy" id="1028752"/>
    <lineage>
        <taxon>Bacteria</taxon>
        <taxon>Pseudomonadati</taxon>
        <taxon>Pseudomonadota</taxon>
        <taxon>Gammaproteobacteria</taxon>
        <taxon>Alteromonadales</taxon>
        <taxon>Shewanellaceae</taxon>
        <taxon>Shewanella</taxon>
    </lineage>
</organism>
<reference evidence="17 18" key="1">
    <citation type="submission" date="2020-03" db="EMBL/GenBank/DDBJ databases">
        <title>Complete genome sequence of Shewanella sp.</title>
        <authorList>
            <person name="Kim Y.-S."/>
            <person name="Kim S.-J."/>
            <person name="Jung H.-K."/>
            <person name="Kim K.-H."/>
        </authorList>
    </citation>
    <scope>NUCLEOTIDE SEQUENCE [LARGE SCALE GENOMIC DNA]</scope>
    <source>
        <strain evidence="17 18">PN3F2</strain>
    </source>
</reference>
<evidence type="ECO:0000259" key="15">
    <source>
        <dbReference type="Pfam" id="PF00593"/>
    </source>
</evidence>
<dbReference type="PANTHER" id="PTHR32552">
    <property type="entry name" value="FERRICHROME IRON RECEPTOR-RELATED"/>
    <property type="match status" value="1"/>
</dbReference>
<evidence type="ECO:0000256" key="2">
    <source>
        <dbReference type="ARBA" id="ARBA00022448"/>
    </source>
</evidence>
<dbReference type="Pfam" id="PF00593">
    <property type="entry name" value="TonB_dep_Rec_b-barrel"/>
    <property type="match status" value="1"/>
</dbReference>
<accession>A0A6G9QMK1</accession>
<dbReference type="KEGG" id="saes:HBH39_16100"/>
<feature type="compositionally biased region" description="Polar residues" evidence="13">
    <location>
        <begin position="89"/>
        <end position="100"/>
    </location>
</feature>
<feature type="domain" description="TonB-dependent receptor plug" evidence="16">
    <location>
        <begin position="56"/>
        <end position="162"/>
    </location>
</feature>
<evidence type="ECO:0000256" key="6">
    <source>
        <dbReference type="ARBA" id="ARBA00023004"/>
    </source>
</evidence>
<dbReference type="PROSITE" id="PS52016">
    <property type="entry name" value="TONB_DEPENDENT_REC_3"/>
    <property type="match status" value="1"/>
</dbReference>
<sequence length="727" mass="80521">MKRTKLGIAISVVLLGITTPTLAQENEAEQQTEKQAESKGIEVIEVTAQKRVQNSQEVPIAMTAVSAADMERMGATEIKDIQFSTPNLTITGGNPNQQSYGIRGISDRSRNPGYDQRLGVYVDGVWVGKGAASNQSALDIESVEVLRGPQGTLFGKNTVAGAININTKRPYDELGGTLSVDAGNYNYTNITGSINIPIAENVAAKFSVNKIDRDGYIDNLFEQAKYKDFNNLDSMAARAQLLWNVSDATEVYITADHFQSDFRNVGSEQTPEADPFAPKPYEVSLNTANNFEVEGVGGVSVTVDHTFENDFNLTSISAYRYEKSNYDDVDQDFLPLDIATSYLDDDSKHFSQELRLASPDEGDFNYLVGLYYLKQDIDGLGGSSLMSAFFVDWNAEVNNQSWAAFFHTNYDLTETLQLTAGVRYTQETKEIDYFQKDSTGFFLSPQTGLEVSESFADDRKATDVSPKISLNWFINDDTMLYGGYSKAYKSGGYNADWIVTTEGIEFDDEQVDAYELGIKSTLFDNSLRLNAALFYSDNSDYQVQAMTPLASGGSILTITNAGELTSQGVELDFQYIATDWLRAWGSFGYTDVEFDKFEGCTRGGLANQDCSGNRPAEAPKLNYNLGAESFFEVGSGEIFANLQYFWRDEMYSNPSNDLNTLNESYGELSGRVGWRSNSNAWSVSLWAKNLTGEEKQIFNVPSFLQADTAVYNVPRTYGLSLKWNFGS</sequence>
<dbReference type="Gene3D" id="2.40.170.20">
    <property type="entry name" value="TonB-dependent receptor, beta-barrel domain"/>
    <property type="match status" value="1"/>
</dbReference>
<keyword evidence="18" id="KW-1185">Reference proteome</keyword>
<dbReference type="InterPro" id="IPR039426">
    <property type="entry name" value="TonB-dep_rcpt-like"/>
</dbReference>
<dbReference type="InterPro" id="IPR000531">
    <property type="entry name" value="Beta-barrel_TonB"/>
</dbReference>
<dbReference type="CDD" id="cd01347">
    <property type="entry name" value="ligand_gated_channel"/>
    <property type="match status" value="1"/>
</dbReference>
<evidence type="ECO:0000256" key="5">
    <source>
        <dbReference type="ARBA" id="ARBA00022692"/>
    </source>
</evidence>
<dbReference type="Pfam" id="PF07715">
    <property type="entry name" value="Plug"/>
    <property type="match status" value="1"/>
</dbReference>
<dbReference type="EMBL" id="CP050313">
    <property type="protein sequence ID" value="QIR15820.1"/>
    <property type="molecule type" value="Genomic_DNA"/>
</dbReference>